<dbReference type="InterPro" id="IPR011990">
    <property type="entry name" value="TPR-like_helical_dom_sf"/>
</dbReference>
<organism evidence="1 2">
    <name type="scientific">Bernardetia litoralis (strain ATCC 23117 / DSM 6794 / NBRC 15988 / NCIMB 1366 / Fx l1 / Sio-4)</name>
    <name type="common">Flexibacter litoralis</name>
    <dbReference type="NCBI Taxonomy" id="880071"/>
    <lineage>
        <taxon>Bacteria</taxon>
        <taxon>Pseudomonadati</taxon>
        <taxon>Bacteroidota</taxon>
        <taxon>Cytophagia</taxon>
        <taxon>Cytophagales</taxon>
        <taxon>Bernardetiaceae</taxon>
        <taxon>Bernardetia</taxon>
    </lineage>
</organism>
<dbReference type="RefSeq" id="WP_014796402.1">
    <property type="nucleotide sequence ID" value="NC_018018.1"/>
</dbReference>
<name>I4AG57_BERLS</name>
<dbReference type="PATRIC" id="fig|880071.3.peg.440"/>
<evidence type="ECO:0000313" key="2">
    <source>
        <dbReference type="Proteomes" id="UP000006054"/>
    </source>
</evidence>
<accession>I4AG57</accession>
<keyword evidence="2" id="KW-1185">Reference proteome</keyword>
<dbReference type="OrthoDB" id="1524733at2"/>
<dbReference type="AlphaFoldDB" id="I4AG57"/>
<dbReference type="STRING" id="880071.Fleli_0466"/>
<evidence type="ECO:0000313" key="1">
    <source>
        <dbReference type="EMBL" id="AFM02942.1"/>
    </source>
</evidence>
<dbReference type="KEGG" id="fli:Fleli_0466"/>
<dbReference type="Proteomes" id="UP000006054">
    <property type="component" value="Chromosome"/>
</dbReference>
<dbReference type="eggNOG" id="COG3071">
    <property type="taxonomic scope" value="Bacteria"/>
</dbReference>
<sequence>MNRINQLLQFLEKEPNDTFLLYAIATEYLKTDTQKGLEYFENLLQNHADYLPTYYHAAELYANLEEYEKANQTYLKGIESCEEKAKQLKSKNIPIDKVTLKSLQELKSAYELFLMEFEDEL</sequence>
<protein>
    <submittedName>
        <fullName evidence="1">Uncharacterized protein</fullName>
    </submittedName>
</protein>
<dbReference type="Gene3D" id="1.25.40.10">
    <property type="entry name" value="Tetratricopeptide repeat domain"/>
    <property type="match status" value="1"/>
</dbReference>
<gene>
    <name evidence="1" type="ordered locus">Fleli_0466</name>
</gene>
<dbReference type="EMBL" id="CP003345">
    <property type="protein sequence ID" value="AFM02942.1"/>
    <property type="molecule type" value="Genomic_DNA"/>
</dbReference>
<dbReference type="SUPFAM" id="SSF48452">
    <property type="entry name" value="TPR-like"/>
    <property type="match status" value="1"/>
</dbReference>
<dbReference type="HOGENOM" id="CLU_146069_0_0_10"/>
<reference evidence="2" key="1">
    <citation type="submission" date="2012-06" db="EMBL/GenBank/DDBJ databases">
        <title>The complete genome of Flexibacter litoralis DSM 6794.</title>
        <authorList>
            <person name="Lucas S."/>
            <person name="Copeland A."/>
            <person name="Lapidus A."/>
            <person name="Glavina del Rio T."/>
            <person name="Dalin E."/>
            <person name="Tice H."/>
            <person name="Bruce D."/>
            <person name="Goodwin L."/>
            <person name="Pitluck S."/>
            <person name="Peters L."/>
            <person name="Ovchinnikova G."/>
            <person name="Lu M."/>
            <person name="Kyrpides N."/>
            <person name="Mavromatis K."/>
            <person name="Ivanova N."/>
            <person name="Brettin T."/>
            <person name="Detter J.C."/>
            <person name="Han C."/>
            <person name="Larimer F."/>
            <person name="Land M."/>
            <person name="Hauser L."/>
            <person name="Markowitz V."/>
            <person name="Cheng J.-F."/>
            <person name="Hugenholtz P."/>
            <person name="Woyke T."/>
            <person name="Wu D."/>
            <person name="Spring S."/>
            <person name="Lang E."/>
            <person name="Kopitz M."/>
            <person name="Brambilla E."/>
            <person name="Klenk H.-P."/>
            <person name="Eisen J.A."/>
        </authorList>
    </citation>
    <scope>NUCLEOTIDE SEQUENCE [LARGE SCALE GENOMIC DNA]</scope>
    <source>
        <strain evidence="2">ATCC 23117 / DSM 6794 / NBRC 15988 / NCIMB 1366 / Sio-4</strain>
    </source>
</reference>
<proteinExistence type="predicted"/>